<protein>
    <recommendedName>
        <fullName evidence="2">Biogenesis of lysosome-related organelles complex 1 subunit 3</fullName>
    </recommendedName>
</protein>
<dbReference type="GO" id="GO:0031083">
    <property type="term" value="C:BLOC-1 complex"/>
    <property type="evidence" value="ECO:0007669"/>
    <property type="project" value="TreeGrafter"/>
</dbReference>
<organism evidence="4 5">
    <name type="scientific">Merluccius polli</name>
    <name type="common">Benguela hake</name>
    <name type="synonym">Merluccius cadenati</name>
    <dbReference type="NCBI Taxonomy" id="89951"/>
    <lineage>
        <taxon>Eukaryota</taxon>
        <taxon>Metazoa</taxon>
        <taxon>Chordata</taxon>
        <taxon>Craniata</taxon>
        <taxon>Vertebrata</taxon>
        <taxon>Euteleostomi</taxon>
        <taxon>Actinopterygii</taxon>
        <taxon>Neopterygii</taxon>
        <taxon>Teleostei</taxon>
        <taxon>Neoteleostei</taxon>
        <taxon>Acanthomorphata</taxon>
        <taxon>Zeiogadaria</taxon>
        <taxon>Gadariae</taxon>
        <taxon>Gadiformes</taxon>
        <taxon>Gadoidei</taxon>
        <taxon>Merlucciidae</taxon>
        <taxon>Merluccius</taxon>
    </lineage>
</organism>
<gene>
    <name evidence="4" type="primary">Bloc1s3</name>
    <name evidence="4" type="ORF">N1851_033375</name>
</gene>
<keyword evidence="5" id="KW-1185">Reference proteome</keyword>
<evidence type="ECO:0000256" key="3">
    <source>
        <dbReference type="SAM" id="MobiDB-lite"/>
    </source>
</evidence>
<sequence length="256" mass="28546">MSNRYQIVVQGEASETDSDDEVYLTSLPASATQPAAAAAAGAKVPGEASETDSEGELDQPKRPQKDISPAVSQDNVHILRRDLPPLIVVRDHPDIQSVVEDRWSPIHRPHGGETLLQQKLQESNSRLCVDVGQTLRQVYSNASREVRSATDQLNTSQGAIINASHSIRLILDDLKAVSEKIDIITSCHLLPDINISHTAASVAQPKLPFPDVLTELKEAGESSLLETSKQQRWWWWWWWGGWTNTFYTLQRQKTPI</sequence>
<reference evidence="4" key="1">
    <citation type="journal article" date="2023" name="Front. Mar. Sci.">
        <title>A new Merluccius polli reference genome to investigate the effects of global change in West African waters.</title>
        <authorList>
            <person name="Mateo J.L."/>
            <person name="Blanco-Fernandez C."/>
            <person name="Garcia-Vazquez E."/>
            <person name="Machado-Schiaffino G."/>
        </authorList>
    </citation>
    <scope>NUCLEOTIDE SEQUENCE</scope>
    <source>
        <strain evidence="4">C29</strain>
        <tissue evidence="4">Fin</tissue>
    </source>
</reference>
<dbReference type="Proteomes" id="UP001174136">
    <property type="component" value="Unassembled WGS sequence"/>
</dbReference>
<comment type="caution">
    <text evidence="4">The sequence shown here is derived from an EMBL/GenBank/DDBJ whole genome shotgun (WGS) entry which is preliminary data.</text>
</comment>
<dbReference type="Pfam" id="PF15753">
    <property type="entry name" value="BLOC1S3"/>
    <property type="match status" value="1"/>
</dbReference>
<evidence type="ECO:0000313" key="4">
    <source>
        <dbReference type="EMBL" id="KAK0131837.1"/>
    </source>
</evidence>
<feature type="region of interest" description="Disordered" evidence="3">
    <location>
        <begin position="1"/>
        <end position="20"/>
    </location>
</feature>
<feature type="compositionally biased region" description="Low complexity" evidence="3">
    <location>
        <begin position="29"/>
        <end position="42"/>
    </location>
</feature>
<dbReference type="AlphaFoldDB" id="A0AA47M1I0"/>
<feature type="region of interest" description="Disordered" evidence="3">
    <location>
        <begin position="27"/>
        <end position="73"/>
    </location>
</feature>
<evidence type="ECO:0000256" key="1">
    <source>
        <dbReference type="ARBA" id="ARBA00008942"/>
    </source>
</evidence>
<dbReference type="InterPro" id="IPR017245">
    <property type="entry name" value="BLOC-1_complex_su-3"/>
</dbReference>
<dbReference type="PANTHER" id="PTHR31974:SF2">
    <property type="entry name" value="BIOGENESIS OF LYSOSOME-RELATED ORGANELLES COMPLEX 1 SUBUNIT 3"/>
    <property type="match status" value="1"/>
</dbReference>
<dbReference type="PANTHER" id="PTHR31974">
    <property type="entry name" value="BIOGENESIS OF LYSOSOME-RELATED ORGANELLES COMPLEX 1 SUBUNIT 3"/>
    <property type="match status" value="1"/>
</dbReference>
<name>A0AA47M1I0_MERPO</name>
<evidence type="ECO:0000313" key="5">
    <source>
        <dbReference type="Proteomes" id="UP001174136"/>
    </source>
</evidence>
<dbReference type="EMBL" id="JAOPHQ010006342">
    <property type="protein sequence ID" value="KAK0131837.1"/>
    <property type="molecule type" value="Genomic_DNA"/>
</dbReference>
<evidence type="ECO:0000256" key="2">
    <source>
        <dbReference type="ARBA" id="ARBA00019581"/>
    </source>
</evidence>
<proteinExistence type="inferred from homology"/>
<comment type="similarity">
    <text evidence="1">Belongs to the BLOC1S3 family.</text>
</comment>
<accession>A0AA47M1I0</accession>